<proteinExistence type="predicted"/>
<comment type="caution">
    <text evidence="1">The sequence shown here is derived from an EMBL/GenBank/DDBJ whole genome shotgun (WGS) entry which is preliminary data.</text>
</comment>
<name>A0A0R2A6S8_9LACO</name>
<dbReference type="PATRIC" id="fig|1423813.3.peg.829"/>
<reference evidence="1 2" key="1">
    <citation type="journal article" date="2015" name="Genome Announc.">
        <title>Expanding the biotechnology potential of lactobacilli through comparative genomics of 213 strains and associated genera.</title>
        <authorList>
            <person name="Sun Z."/>
            <person name="Harris H.M."/>
            <person name="McCann A."/>
            <person name="Guo C."/>
            <person name="Argimon S."/>
            <person name="Zhang W."/>
            <person name="Yang X."/>
            <person name="Jeffery I.B."/>
            <person name="Cooney J.C."/>
            <person name="Kagawa T.F."/>
            <person name="Liu W."/>
            <person name="Song Y."/>
            <person name="Salvetti E."/>
            <person name="Wrobel A."/>
            <person name="Rasinkangas P."/>
            <person name="Parkhill J."/>
            <person name="Rea M.C."/>
            <person name="O'Sullivan O."/>
            <person name="Ritari J."/>
            <person name="Douillard F.P."/>
            <person name="Paul Ross R."/>
            <person name="Yang R."/>
            <person name="Briner A.E."/>
            <person name="Felis G.E."/>
            <person name="de Vos W.M."/>
            <person name="Barrangou R."/>
            <person name="Klaenhammer T.R."/>
            <person name="Caufield P.W."/>
            <person name="Cui Y."/>
            <person name="Zhang H."/>
            <person name="O'Toole P.W."/>
        </authorList>
    </citation>
    <scope>NUCLEOTIDE SEQUENCE [LARGE SCALE GENOMIC DNA]</scope>
    <source>
        <strain evidence="1 2">DSM 20634</strain>
    </source>
</reference>
<keyword evidence="2" id="KW-1185">Reference proteome</keyword>
<accession>A0A0R2A6S8</accession>
<dbReference type="Proteomes" id="UP000051733">
    <property type="component" value="Unassembled WGS sequence"/>
</dbReference>
<dbReference type="RefSeq" id="WP_057777753.1">
    <property type="nucleotide sequence ID" value="NZ_AYYY01000011.1"/>
</dbReference>
<dbReference type="AlphaFoldDB" id="A0A0R2A6S8"/>
<dbReference type="OrthoDB" id="2300209at2"/>
<dbReference type="STRING" id="1423813.FC26_GL000813"/>
<gene>
    <name evidence="1" type="ORF">FC26_GL000813</name>
</gene>
<dbReference type="EMBL" id="AYYY01000011">
    <property type="protein sequence ID" value="KRM62082.1"/>
    <property type="molecule type" value="Genomic_DNA"/>
</dbReference>
<protein>
    <submittedName>
        <fullName evidence="1">Uncharacterized protein</fullName>
    </submittedName>
</protein>
<evidence type="ECO:0000313" key="1">
    <source>
        <dbReference type="EMBL" id="KRM62082.1"/>
    </source>
</evidence>
<organism evidence="1 2">
    <name type="scientific">Paucilactobacillus vaccinostercus DSM 20634</name>
    <dbReference type="NCBI Taxonomy" id="1423813"/>
    <lineage>
        <taxon>Bacteria</taxon>
        <taxon>Bacillati</taxon>
        <taxon>Bacillota</taxon>
        <taxon>Bacilli</taxon>
        <taxon>Lactobacillales</taxon>
        <taxon>Lactobacillaceae</taxon>
        <taxon>Paucilactobacillus</taxon>
    </lineage>
</organism>
<sequence length="136" mass="16681">MMAYMDYNQYKEIMNYYGYPESGAVKVYLNRAAHYNRMKKQMLKSLDTKSSETIQRFVDHYEQRRIETVWEAIWVAESEHKQRWRYLEDLNDFLMILKAKYDGDISKQNDEEKIQIELAQLYRSLNEEQQKGEWRD</sequence>
<evidence type="ECO:0000313" key="2">
    <source>
        <dbReference type="Proteomes" id="UP000051733"/>
    </source>
</evidence>